<protein>
    <submittedName>
        <fullName evidence="1">Uncharacterized protein</fullName>
    </submittedName>
</protein>
<proteinExistence type="predicted"/>
<sequence>MELEEEVLEPVSPTGHYFTSSVLSVSNLAVLETEIPFDESQTMSLVQSSQSAHASPLSWYLALSLSLSLSLSLY</sequence>
<accession>A0A6J5Y6H0</accession>
<dbReference type="AlphaFoldDB" id="A0A6J5Y6H0"/>
<dbReference type="Proteomes" id="UP000507245">
    <property type="component" value="Unassembled WGS sequence"/>
</dbReference>
<dbReference type="EMBL" id="CAEKKB010000008">
    <property type="protein sequence ID" value="CAB4320033.1"/>
    <property type="molecule type" value="Genomic_DNA"/>
</dbReference>
<keyword evidence="2" id="KW-1185">Reference proteome</keyword>
<organism evidence="1 2">
    <name type="scientific">Prunus armeniaca</name>
    <name type="common">Apricot</name>
    <name type="synonym">Armeniaca vulgaris</name>
    <dbReference type="NCBI Taxonomy" id="36596"/>
    <lineage>
        <taxon>Eukaryota</taxon>
        <taxon>Viridiplantae</taxon>
        <taxon>Streptophyta</taxon>
        <taxon>Embryophyta</taxon>
        <taxon>Tracheophyta</taxon>
        <taxon>Spermatophyta</taxon>
        <taxon>Magnoliopsida</taxon>
        <taxon>eudicotyledons</taxon>
        <taxon>Gunneridae</taxon>
        <taxon>Pentapetalae</taxon>
        <taxon>rosids</taxon>
        <taxon>fabids</taxon>
        <taxon>Rosales</taxon>
        <taxon>Rosaceae</taxon>
        <taxon>Amygdaloideae</taxon>
        <taxon>Amygdaleae</taxon>
        <taxon>Prunus</taxon>
    </lineage>
</organism>
<evidence type="ECO:0000313" key="1">
    <source>
        <dbReference type="EMBL" id="CAB4320033.1"/>
    </source>
</evidence>
<gene>
    <name evidence="1" type="ORF">ORAREDHAP_LOCUS48359</name>
</gene>
<reference evidence="2" key="1">
    <citation type="journal article" date="2020" name="Genome Biol.">
        <title>Gamete binning: chromosome-level and haplotype-resolved genome assembly enabled by high-throughput single-cell sequencing of gamete genomes.</title>
        <authorList>
            <person name="Campoy J.A."/>
            <person name="Sun H."/>
            <person name="Goel M."/>
            <person name="Jiao W.-B."/>
            <person name="Folz-Donahue K."/>
            <person name="Wang N."/>
            <person name="Rubio M."/>
            <person name="Liu C."/>
            <person name="Kukat C."/>
            <person name="Ruiz D."/>
            <person name="Huettel B."/>
            <person name="Schneeberger K."/>
        </authorList>
    </citation>
    <scope>NUCLEOTIDE SEQUENCE [LARGE SCALE GENOMIC DNA]</scope>
    <source>
        <strain evidence="2">cv. Rojo Pasion</strain>
    </source>
</reference>
<name>A0A6J5Y6H0_PRUAR</name>
<evidence type="ECO:0000313" key="2">
    <source>
        <dbReference type="Proteomes" id="UP000507245"/>
    </source>
</evidence>